<evidence type="ECO:0000256" key="3">
    <source>
        <dbReference type="ARBA" id="ARBA00022490"/>
    </source>
</evidence>
<dbReference type="InterPro" id="IPR012842">
    <property type="entry name" value="T3SS_SctL/SctL2"/>
</dbReference>
<dbReference type="GO" id="GO:0005829">
    <property type="term" value="C:cytosol"/>
    <property type="evidence" value="ECO:0007669"/>
    <property type="project" value="TreeGrafter"/>
</dbReference>
<name>A0A261UTA3_9BORD</name>
<evidence type="ECO:0000256" key="5">
    <source>
        <dbReference type="ARBA" id="ARBA00024335"/>
    </source>
</evidence>
<evidence type="ECO:0000256" key="4">
    <source>
        <dbReference type="ARBA" id="ARBA00022927"/>
    </source>
</evidence>
<keyword evidence="2" id="KW-0813">Transport</keyword>
<evidence type="ECO:0000313" key="7">
    <source>
        <dbReference type="EMBL" id="OZI64562.1"/>
    </source>
</evidence>
<keyword evidence="4" id="KW-0653">Protein transport</keyword>
<dbReference type="Pfam" id="PF06188">
    <property type="entry name" value="HrpE"/>
    <property type="match status" value="1"/>
</dbReference>
<evidence type="ECO:0000256" key="2">
    <source>
        <dbReference type="ARBA" id="ARBA00022448"/>
    </source>
</evidence>
<accession>A0A261UTA3</accession>
<evidence type="ECO:0000256" key="1">
    <source>
        <dbReference type="ARBA" id="ARBA00004496"/>
    </source>
</evidence>
<dbReference type="RefSeq" id="WP_094823831.1">
    <property type="nucleotide sequence ID" value="NZ_NEVO01000018.1"/>
</dbReference>
<dbReference type="InterPro" id="IPR009335">
    <property type="entry name" value="T3SS_HrpE/ATPase_suE"/>
</dbReference>
<comment type="subcellular location">
    <subcellularLocation>
        <location evidence="1">Cytoplasm</location>
    </subcellularLocation>
</comment>
<protein>
    <recommendedName>
        <fullName evidence="6">Type 3 secretion system stator protein</fullName>
    </recommendedName>
</protein>
<comment type="similarity">
    <text evidence="5">Belongs to the SctL stator family.</text>
</comment>
<dbReference type="EMBL" id="NEVQ01000003">
    <property type="protein sequence ID" value="OZI64562.1"/>
    <property type="molecule type" value="Genomic_DNA"/>
</dbReference>
<organism evidence="7 8">
    <name type="scientific">Bordetella genomosp. 4</name>
    <dbReference type="NCBI Taxonomy" id="463044"/>
    <lineage>
        <taxon>Bacteria</taxon>
        <taxon>Pseudomonadati</taxon>
        <taxon>Pseudomonadota</taxon>
        <taxon>Betaproteobacteria</taxon>
        <taxon>Burkholderiales</taxon>
        <taxon>Alcaligenaceae</taxon>
        <taxon>Bordetella</taxon>
    </lineage>
</organism>
<keyword evidence="3" id="KW-0963">Cytoplasm</keyword>
<keyword evidence="8" id="KW-1185">Reference proteome</keyword>
<dbReference type="NCBIfam" id="TIGR02499">
    <property type="entry name" value="HrpE_YscL_not"/>
    <property type="match status" value="1"/>
</dbReference>
<dbReference type="OrthoDB" id="6859370at2"/>
<dbReference type="PANTHER" id="PTHR34982">
    <property type="entry name" value="YOP PROTEINS TRANSLOCATION PROTEIN L"/>
    <property type="match status" value="1"/>
</dbReference>
<evidence type="ECO:0000256" key="6">
    <source>
        <dbReference type="ARBA" id="ARBA00040494"/>
    </source>
</evidence>
<comment type="caution">
    <text evidence="7">The sequence shown here is derived from an EMBL/GenBank/DDBJ whole genome shotgun (WGS) entry which is preliminary data.</text>
</comment>
<gene>
    <name evidence="7" type="ORF">CAL20_02585</name>
</gene>
<proteinExistence type="inferred from homology"/>
<dbReference type="GO" id="GO:0030254">
    <property type="term" value="P:protein secretion by the type III secretion system"/>
    <property type="evidence" value="ECO:0007669"/>
    <property type="project" value="InterPro"/>
</dbReference>
<evidence type="ECO:0000313" key="8">
    <source>
        <dbReference type="Proteomes" id="UP000216885"/>
    </source>
</evidence>
<sequence>MSATVPADREDALIVRAESLAAWREGERFLEQARQEADAIRSEALAQAQALREQAWHEGYENGQRAAMDEAAELALRISAERESYKAELEPHLVRVIDTALRKILDSMPDQDLVMFAARKAIGELRESGRFTLKVAPRMAAILGEEVTHHLARLVVLREDDSLQESQCFLETPAGIIELTPHVQWERILKALPRTSGGDK</sequence>
<dbReference type="Proteomes" id="UP000216885">
    <property type="component" value="Unassembled WGS sequence"/>
</dbReference>
<dbReference type="AlphaFoldDB" id="A0A261UTA3"/>
<dbReference type="PANTHER" id="PTHR34982:SF1">
    <property type="entry name" value="FLAGELLAR ASSEMBLY PROTEIN FLIH"/>
    <property type="match status" value="1"/>
</dbReference>
<dbReference type="InterPro" id="IPR051472">
    <property type="entry name" value="T3SS_Stator/FliH"/>
</dbReference>
<reference evidence="7 8" key="1">
    <citation type="submission" date="2017-05" db="EMBL/GenBank/DDBJ databases">
        <title>Complete and WGS of Bordetella genogroups.</title>
        <authorList>
            <person name="Spilker T."/>
            <person name="LiPuma J."/>
        </authorList>
    </citation>
    <scope>NUCLEOTIDE SEQUENCE [LARGE SCALE GENOMIC DNA]</scope>
    <source>
        <strain evidence="7 8">AU9919</strain>
    </source>
</reference>